<evidence type="ECO:0000256" key="4">
    <source>
        <dbReference type="ARBA" id="ARBA00022448"/>
    </source>
</evidence>
<evidence type="ECO:0000256" key="2">
    <source>
        <dbReference type="ARBA" id="ARBA00006348"/>
    </source>
</evidence>
<dbReference type="GO" id="GO:0005576">
    <property type="term" value="C:extracellular region"/>
    <property type="evidence" value="ECO:0007669"/>
    <property type="project" value="UniProtKB-SubCell"/>
</dbReference>
<dbReference type="Pfam" id="PF05281">
    <property type="entry name" value="Secretogranin_V"/>
    <property type="match status" value="1"/>
</dbReference>
<dbReference type="GO" id="GO:0030234">
    <property type="term" value="F:enzyme regulator activity"/>
    <property type="evidence" value="ECO:0007669"/>
    <property type="project" value="TreeGrafter"/>
</dbReference>
<evidence type="ECO:0000256" key="1">
    <source>
        <dbReference type="ARBA" id="ARBA00004613"/>
    </source>
</evidence>
<gene>
    <name evidence="10" type="ORF">KR093_008703</name>
</gene>
<keyword evidence="4" id="KW-0813">Transport</keyword>
<evidence type="ECO:0000256" key="6">
    <source>
        <dbReference type="ARBA" id="ARBA00022729"/>
    </source>
</evidence>
<evidence type="ECO:0000256" key="7">
    <source>
        <dbReference type="ARBA" id="ARBA00023157"/>
    </source>
</evidence>
<keyword evidence="11" id="KW-1185">Reference proteome</keyword>
<dbReference type="EMBL" id="JAJJHW010003409">
    <property type="protein sequence ID" value="KAH8359760.1"/>
    <property type="molecule type" value="Genomic_DNA"/>
</dbReference>
<organism evidence="10 11">
    <name type="scientific">Drosophila rubida</name>
    <dbReference type="NCBI Taxonomy" id="30044"/>
    <lineage>
        <taxon>Eukaryota</taxon>
        <taxon>Metazoa</taxon>
        <taxon>Ecdysozoa</taxon>
        <taxon>Arthropoda</taxon>
        <taxon>Hexapoda</taxon>
        <taxon>Insecta</taxon>
        <taxon>Pterygota</taxon>
        <taxon>Neoptera</taxon>
        <taxon>Endopterygota</taxon>
        <taxon>Diptera</taxon>
        <taxon>Brachycera</taxon>
        <taxon>Muscomorpha</taxon>
        <taxon>Ephydroidea</taxon>
        <taxon>Drosophilidae</taxon>
        <taxon>Drosophila</taxon>
    </lineage>
</organism>
<dbReference type="PANTHER" id="PTHR12738:SF0">
    <property type="entry name" value="NEUROENDOCRINE PROTEIN 7B2"/>
    <property type="match status" value="1"/>
</dbReference>
<dbReference type="InterPro" id="IPR007945">
    <property type="entry name" value="Secretogranin_V"/>
</dbReference>
<feature type="chain" id="PRO_5042040777" description="Neuroendocrine protein 7B2" evidence="9">
    <location>
        <begin position="30"/>
        <end position="285"/>
    </location>
</feature>
<dbReference type="GO" id="GO:0046883">
    <property type="term" value="P:regulation of hormone secretion"/>
    <property type="evidence" value="ECO:0007669"/>
    <property type="project" value="TreeGrafter"/>
</dbReference>
<name>A0AAD4JUE4_9MUSC</name>
<dbReference type="AlphaFoldDB" id="A0AAD4JUE4"/>
<dbReference type="Proteomes" id="UP001200034">
    <property type="component" value="Unassembled WGS sequence"/>
</dbReference>
<evidence type="ECO:0000256" key="8">
    <source>
        <dbReference type="ARBA" id="ARBA00023186"/>
    </source>
</evidence>
<dbReference type="PANTHER" id="PTHR12738">
    <property type="entry name" value="NEUROENDOCRINE PROTEIN 7B2"/>
    <property type="match status" value="1"/>
</dbReference>
<evidence type="ECO:0000256" key="9">
    <source>
        <dbReference type="SAM" id="SignalP"/>
    </source>
</evidence>
<evidence type="ECO:0000313" key="11">
    <source>
        <dbReference type="Proteomes" id="UP001200034"/>
    </source>
</evidence>
<proteinExistence type="inferred from homology"/>
<keyword evidence="8" id="KW-0143">Chaperone</keyword>
<keyword evidence="7" id="KW-1015">Disulfide bond</keyword>
<protein>
    <recommendedName>
        <fullName evidence="3">Neuroendocrine protein 7B2</fullName>
    </recommendedName>
</protein>
<accession>A0AAD4JUE4</accession>
<feature type="signal peptide" evidence="9">
    <location>
        <begin position="1"/>
        <end position="29"/>
    </location>
</feature>
<sequence>MSWTTVIIDFPGICLLLGCLAALLEGSVGVQGFQSKDSVFADVLLSELLNRMDNDMQVGYYDVDNEGDLAVAAAAAAAADKDNVDLVSRSEYARLCDGGRDCVLQAANSNPSLRDHEFLQHSSLWGPQYVTGGMGEGQSRYNTIAKTDASLPAYCNPPNPCPEGYDMETMGGNCITDFDNTAIYSREFQAAQDCTCDNEHMFDCADQENGVNGEADNSEMNAAVEKFLMQQFGSDNNVPNNANGVVKKAAHMAGLRMDALPNPFLQVGPDDRLPIAAKKGNMLFH</sequence>
<keyword evidence="5" id="KW-0964">Secreted</keyword>
<dbReference type="GO" id="GO:0030141">
    <property type="term" value="C:secretory granule"/>
    <property type="evidence" value="ECO:0007669"/>
    <property type="project" value="InterPro"/>
</dbReference>
<dbReference type="GO" id="GO:0007218">
    <property type="term" value="P:neuropeptide signaling pathway"/>
    <property type="evidence" value="ECO:0007669"/>
    <property type="project" value="InterPro"/>
</dbReference>
<evidence type="ECO:0000313" key="10">
    <source>
        <dbReference type="EMBL" id="KAH8359760.1"/>
    </source>
</evidence>
<evidence type="ECO:0000256" key="3">
    <source>
        <dbReference type="ARBA" id="ARBA00019589"/>
    </source>
</evidence>
<reference evidence="10" key="1">
    <citation type="journal article" date="2021" name="Mol. Ecol. Resour.">
        <title>Phylogenomic analyses of the genus Drosophila reveals genomic signals of climate adaptation.</title>
        <authorList>
            <person name="Li F."/>
            <person name="Rane R.V."/>
            <person name="Luria V."/>
            <person name="Xiong Z."/>
            <person name="Chen J."/>
            <person name="Li Z."/>
            <person name="Catullo R.A."/>
            <person name="Griffin P.C."/>
            <person name="Schiffer M."/>
            <person name="Pearce S."/>
            <person name="Lee S.F."/>
            <person name="McElroy K."/>
            <person name="Stocker A."/>
            <person name="Shirriffs J."/>
            <person name="Cockerell F."/>
            <person name="Coppin C."/>
            <person name="Sgro C.M."/>
            <person name="Karger A."/>
            <person name="Cain J.W."/>
            <person name="Weber J.A."/>
            <person name="Santpere G."/>
            <person name="Kirschner M.W."/>
            <person name="Hoffmann A.A."/>
            <person name="Oakeshott J.G."/>
            <person name="Zhang G."/>
        </authorList>
    </citation>
    <scope>NUCLEOTIDE SEQUENCE</scope>
    <source>
        <strain evidence="10">BGI-SZ-2011g</strain>
    </source>
</reference>
<comment type="similarity">
    <text evidence="2">Belongs to the 7B2 family.</text>
</comment>
<comment type="caution">
    <text evidence="10">The sequence shown here is derived from an EMBL/GenBank/DDBJ whole genome shotgun (WGS) entry which is preliminary data.</text>
</comment>
<evidence type="ECO:0000256" key="5">
    <source>
        <dbReference type="ARBA" id="ARBA00022525"/>
    </source>
</evidence>
<keyword evidence="6 9" id="KW-0732">Signal</keyword>
<comment type="subcellular location">
    <subcellularLocation>
        <location evidence="1">Secreted</location>
    </subcellularLocation>
</comment>